<dbReference type="OrthoDB" id="28644at2759"/>
<protein>
    <submittedName>
        <fullName evidence="1">Uncharacterized protein</fullName>
    </submittedName>
</protein>
<comment type="caution">
    <text evidence="1">The sequence shown here is derived from an EMBL/GenBank/DDBJ whole genome shotgun (WGS) entry which is preliminary data.</text>
</comment>
<dbReference type="Proteomes" id="UP000829196">
    <property type="component" value="Unassembled WGS sequence"/>
</dbReference>
<evidence type="ECO:0000313" key="2">
    <source>
        <dbReference type="Proteomes" id="UP000829196"/>
    </source>
</evidence>
<dbReference type="AlphaFoldDB" id="A0A8T3A2Y5"/>
<accession>A0A8T3A2Y5</accession>
<name>A0A8T3A2Y5_DENNO</name>
<gene>
    <name evidence="1" type="ORF">KFK09_028210</name>
</gene>
<dbReference type="EMBL" id="JAGYWB010000019">
    <property type="protein sequence ID" value="KAI0488380.1"/>
    <property type="molecule type" value="Genomic_DNA"/>
</dbReference>
<organism evidence="1 2">
    <name type="scientific">Dendrobium nobile</name>
    <name type="common">Orchid</name>
    <dbReference type="NCBI Taxonomy" id="94219"/>
    <lineage>
        <taxon>Eukaryota</taxon>
        <taxon>Viridiplantae</taxon>
        <taxon>Streptophyta</taxon>
        <taxon>Embryophyta</taxon>
        <taxon>Tracheophyta</taxon>
        <taxon>Spermatophyta</taxon>
        <taxon>Magnoliopsida</taxon>
        <taxon>Liliopsida</taxon>
        <taxon>Asparagales</taxon>
        <taxon>Orchidaceae</taxon>
        <taxon>Epidendroideae</taxon>
        <taxon>Malaxideae</taxon>
        <taxon>Dendrobiinae</taxon>
        <taxon>Dendrobium</taxon>
    </lineage>
</organism>
<sequence>MEEIKYKHSSRHPNAQHSDNGMTYDLIHEIFTVGPYLKRANNFLRSFKLKAPLGGLKNKGFIMWMVEMLSTGRITSMR</sequence>
<evidence type="ECO:0000313" key="1">
    <source>
        <dbReference type="EMBL" id="KAI0488380.1"/>
    </source>
</evidence>
<dbReference type="InterPro" id="IPR036919">
    <property type="entry name" value="Ribo_uL30_ferredoxin-like_sf"/>
</dbReference>
<keyword evidence="2" id="KW-1185">Reference proteome</keyword>
<proteinExistence type="predicted"/>
<dbReference type="SMR" id="A0A8T3A2Y5"/>
<reference evidence="1" key="1">
    <citation type="journal article" date="2022" name="Front. Genet.">
        <title>Chromosome-Scale Assembly of the Dendrobium nobile Genome Provides Insights Into the Molecular Mechanism of the Biosynthesis of the Medicinal Active Ingredient of Dendrobium.</title>
        <authorList>
            <person name="Xu Q."/>
            <person name="Niu S.-C."/>
            <person name="Li K.-L."/>
            <person name="Zheng P.-J."/>
            <person name="Zhang X.-J."/>
            <person name="Jia Y."/>
            <person name="Liu Y."/>
            <person name="Niu Y.-X."/>
            <person name="Yu L.-H."/>
            <person name="Chen D.-F."/>
            <person name="Zhang G.-Q."/>
        </authorList>
    </citation>
    <scope>NUCLEOTIDE SEQUENCE</scope>
    <source>
        <tissue evidence="1">Leaf</tissue>
    </source>
</reference>
<dbReference type="SUPFAM" id="SSF55129">
    <property type="entry name" value="Ribosomal protein L30p/L7e"/>
    <property type="match status" value="1"/>
</dbReference>